<name>H8GUK0_DEIGI</name>
<dbReference type="RefSeq" id="WP_014686163.1">
    <property type="nucleotide sequence ID" value="NC_017790.1"/>
</dbReference>
<keyword evidence="2" id="KW-1185">Reference proteome</keyword>
<dbReference type="PANTHER" id="PTHR12526">
    <property type="entry name" value="GLYCOSYLTRANSFERASE"/>
    <property type="match status" value="1"/>
</dbReference>
<dbReference type="AlphaFoldDB" id="H8GUK0"/>
<dbReference type="OrthoDB" id="9804196at2"/>
<dbReference type="PATRIC" id="fig|745776.4.peg.2832"/>
<dbReference type="PANTHER" id="PTHR12526:SF636">
    <property type="entry name" value="BLL3647 PROTEIN"/>
    <property type="match status" value="1"/>
</dbReference>
<reference evidence="1 2" key="1">
    <citation type="journal article" date="2012" name="PLoS ONE">
        <title>Genome sequence and transcriptome analysis of the radioresistant bacterium Deinococcus gobiensis: insights into the extreme environmental adaptations.</title>
        <authorList>
            <person name="Yuan M."/>
            <person name="Chen M."/>
            <person name="Zhang W."/>
            <person name="Lu W."/>
            <person name="Wang J."/>
            <person name="Yang M."/>
            <person name="Zhao P."/>
            <person name="Tang R."/>
            <person name="Li X."/>
            <person name="Hao Y."/>
            <person name="Zhou Z."/>
            <person name="Zhan Y."/>
            <person name="Yu H."/>
            <person name="Teng C."/>
            <person name="Yan Y."/>
            <person name="Ping S."/>
            <person name="Wang Y."/>
            <person name="Lin M."/>
        </authorList>
    </citation>
    <scope>NUCLEOTIDE SEQUENCE [LARGE SCALE GENOMIC DNA]</scope>
    <source>
        <strain evidence="1 2">I-0</strain>
    </source>
</reference>
<gene>
    <name evidence="1" type="ordered locus">DGo_CA2756</name>
</gene>
<dbReference type="SUPFAM" id="SSF53756">
    <property type="entry name" value="UDP-Glycosyltransferase/glycogen phosphorylase"/>
    <property type="match status" value="1"/>
</dbReference>
<dbReference type="Proteomes" id="UP000007575">
    <property type="component" value="Chromosome"/>
</dbReference>
<dbReference type="HOGENOM" id="CLU_058587_0_0_0"/>
<dbReference type="EMBL" id="CP002191">
    <property type="protein sequence ID" value="AFD26683.1"/>
    <property type="molecule type" value="Genomic_DNA"/>
</dbReference>
<protein>
    <submittedName>
        <fullName evidence="1">Glycosyl transferase, group 1</fullName>
    </submittedName>
</protein>
<organism evidence="1 2">
    <name type="scientific">Deinococcus gobiensis (strain DSM 21396 / JCM 16679 / CGMCC 1.7299 / I-0)</name>
    <dbReference type="NCBI Taxonomy" id="745776"/>
    <lineage>
        <taxon>Bacteria</taxon>
        <taxon>Thermotogati</taxon>
        <taxon>Deinococcota</taxon>
        <taxon>Deinococci</taxon>
        <taxon>Deinococcales</taxon>
        <taxon>Deinococcaceae</taxon>
        <taxon>Deinococcus</taxon>
    </lineage>
</organism>
<proteinExistence type="predicted"/>
<dbReference type="STRING" id="745776.DGo_CA2756"/>
<dbReference type="GO" id="GO:0016757">
    <property type="term" value="F:glycosyltransferase activity"/>
    <property type="evidence" value="ECO:0007669"/>
    <property type="project" value="TreeGrafter"/>
</dbReference>
<dbReference type="KEGG" id="dgo:DGo_CA2756"/>
<keyword evidence="1" id="KW-0808">Transferase</keyword>
<accession>H8GUK0</accession>
<evidence type="ECO:0000313" key="2">
    <source>
        <dbReference type="Proteomes" id="UP000007575"/>
    </source>
</evidence>
<dbReference type="CDD" id="cd03801">
    <property type="entry name" value="GT4_PimA-like"/>
    <property type="match status" value="1"/>
</dbReference>
<sequence length="388" mass="42176">MNLTAVLEQRYDRTPDGRVWTPGPHGAEFWARYLEVFGAVRVVARVRDVPEVGDRMRPAGGPGVSFVAVPHFIGPAQYLRVKGRVRRAIAAAVLDPQAGAVLLRVPGTLSNEAFRALGDRPFAAEVVGDPYALFAPRVSRHPLRAFFRQMYTRQLQAQCRRARVVAYVTREALQRRYPSPGRMFGLSDVDLPPQAYAARGRSWHAAPHEAVMVCTLQFPYKGVDLAVSALPLLRARGLDLRLRVVGEGAERPALEAQASALEVAAQVEFVGAVPGGAGVREQLDRADVFLMPSWQEGLPRAMVEAMARGLPVLGSEVGGIPELIGPGERFPTGDPTAIAAALEGLLGDPGRYEALGERNLGVAHTYSNEALGEVRREFYRAVRDLAGH</sequence>
<dbReference type="eggNOG" id="COG0438">
    <property type="taxonomic scope" value="Bacteria"/>
</dbReference>
<dbReference type="Gene3D" id="3.40.50.2000">
    <property type="entry name" value="Glycogen Phosphorylase B"/>
    <property type="match status" value="2"/>
</dbReference>
<evidence type="ECO:0000313" key="1">
    <source>
        <dbReference type="EMBL" id="AFD26683.1"/>
    </source>
</evidence>
<dbReference type="Pfam" id="PF13692">
    <property type="entry name" value="Glyco_trans_1_4"/>
    <property type="match status" value="1"/>
</dbReference>